<organism evidence="2 3">
    <name type="scientific">Mycobacteroides abscessus subsp. massiliense</name>
    <dbReference type="NCBI Taxonomy" id="1962118"/>
    <lineage>
        <taxon>Bacteria</taxon>
        <taxon>Bacillati</taxon>
        <taxon>Actinomycetota</taxon>
        <taxon>Actinomycetes</taxon>
        <taxon>Mycobacteriales</taxon>
        <taxon>Mycobacteriaceae</taxon>
        <taxon>Mycobacteroides</taxon>
        <taxon>Mycobacteroides abscessus</taxon>
    </lineage>
</organism>
<accession>A0A1T8TV05</accession>
<gene>
    <name evidence="2" type="ORF">SAMEA2259716_05272</name>
</gene>
<evidence type="ECO:0000256" key="1">
    <source>
        <dbReference type="SAM" id="MobiDB-lite"/>
    </source>
</evidence>
<proteinExistence type="predicted"/>
<protein>
    <submittedName>
        <fullName evidence="2">Uncharacterized protein</fullName>
    </submittedName>
</protein>
<dbReference type="EMBL" id="FVGW01000016">
    <property type="protein sequence ID" value="SKM84416.1"/>
    <property type="molecule type" value="Genomic_DNA"/>
</dbReference>
<evidence type="ECO:0000313" key="3">
    <source>
        <dbReference type="Proteomes" id="UP000190074"/>
    </source>
</evidence>
<feature type="region of interest" description="Disordered" evidence="1">
    <location>
        <begin position="261"/>
        <end position="283"/>
    </location>
</feature>
<sequence>MPMSWRVRLRALSGATVRAMNEASGITVHAFIRPGTPASAGPVLVTQIVDLYEFGVIGPGSEVWANLDVPNALWVLSDTSMFLRFVDVPSAGWVRLTRNSIVWGRVANDTSRSPSHGFSVADMPMPAREHDTVAVAFRNTDTARMRAQFGAQHHAMHDFQVDHGSMRAIDLKANSVQRRPQLNTPTQFSRNHAGVRGLDLMACSTGPHMHKVIRENLESFTTFIGVDEFGRIKAAQQRISQVAEGITDPIVQKISSLRDIGPFLSDPEDDDTQAAEEPALAAG</sequence>
<name>A0A1T8TV05_9MYCO</name>
<evidence type="ECO:0000313" key="2">
    <source>
        <dbReference type="EMBL" id="SKM84416.1"/>
    </source>
</evidence>
<dbReference type="AlphaFoldDB" id="A0A1T8TV05"/>
<reference evidence="2 3" key="1">
    <citation type="submission" date="2016-11" db="EMBL/GenBank/DDBJ databases">
        <authorList>
            <consortium name="Pathogen Informatics"/>
        </authorList>
    </citation>
    <scope>NUCLEOTIDE SEQUENCE [LARGE SCALE GENOMIC DNA]</scope>
    <source>
        <strain evidence="2 3">911</strain>
    </source>
</reference>
<dbReference type="Proteomes" id="UP000190074">
    <property type="component" value="Unassembled WGS sequence"/>
</dbReference>